<protein>
    <submittedName>
        <fullName evidence="1">Protein of uncharacterized function (DUF2634)</fullName>
    </submittedName>
</protein>
<dbReference type="RefSeq" id="WP_002845604.1">
    <property type="nucleotide sequence ID" value="NZ_FOVA01000002.1"/>
</dbReference>
<proteinExistence type="predicted"/>
<name>A0A379CHC1_9FIRM</name>
<gene>
    <name evidence="1" type="ORF">NCTC11460_00964</name>
</gene>
<dbReference type="Pfam" id="PF10934">
    <property type="entry name" value="Sheath_initiator"/>
    <property type="match status" value="1"/>
</dbReference>
<dbReference type="EMBL" id="UGTB01000004">
    <property type="protein sequence ID" value="SUB61047.1"/>
    <property type="molecule type" value="Genomic_DNA"/>
</dbReference>
<evidence type="ECO:0000313" key="2">
    <source>
        <dbReference type="Proteomes" id="UP000255101"/>
    </source>
</evidence>
<dbReference type="AlphaFoldDB" id="A0A379CHC1"/>
<evidence type="ECO:0000313" key="1">
    <source>
        <dbReference type="EMBL" id="SUB61047.1"/>
    </source>
</evidence>
<sequence length="147" mass="16800">MEETFFPFIGVPSDYVSEIQTELPLLYEYAYDFDTNDFIVDPITNDLVVVTGIDALEVWIYKAVLTDRFEYPVYSWDYGTELTDLVGQKFSKGLTESEAFRYIKEALMINPYINDVDNLGVTFDGDTVTIKIAVDSVYGGVKINVRR</sequence>
<accession>A0A379CHC1</accession>
<reference evidence="1 2" key="1">
    <citation type="submission" date="2018-06" db="EMBL/GenBank/DDBJ databases">
        <authorList>
            <consortium name="Pathogen Informatics"/>
            <person name="Doyle S."/>
        </authorList>
    </citation>
    <scope>NUCLEOTIDE SEQUENCE [LARGE SCALE GENOMIC DNA]</scope>
    <source>
        <strain evidence="1 2">NCTC11460</strain>
    </source>
</reference>
<dbReference type="InterPro" id="IPR020288">
    <property type="entry name" value="Sheath_initiator"/>
</dbReference>
<organism evidence="1 2">
    <name type="scientific">Peptostreptococcus anaerobius</name>
    <dbReference type="NCBI Taxonomy" id="1261"/>
    <lineage>
        <taxon>Bacteria</taxon>
        <taxon>Bacillati</taxon>
        <taxon>Bacillota</taxon>
        <taxon>Clostridia</taxon>
        <taxon>Peptostreptococcales</taxon>
        <taxon>Peptostreptococcaceae</taxon>
        <taxon>Peptostreptococcus</taxon>
    </lineage>
</organism>
<dbReference type="Gene3D" id="3.10.450.40">
    <property type="match status" value="1"/>
</dbReference>
<dbReference type="Proteomes" id="UP000255101">
    <property type="component" value="Unassembled WGS sequence"/>
</dbReference>